<keyword evidence="1" id="KW-0175">Coiled coil</keyword>
<dbReference type="STRING" id="1184251.TCELL_0022"/>
<dbReference type="SUPFAM" id="SSF57997">
    <property type="entry name" value="Tropomyosin"/>
    <property type="match status" value="1"/>
</dbReference>
<feature type="coiled-coil region" evidence="1">
    <location>
        <begin position="447"/>
        <end position="539"/>
    </location>
</feature>
<dbReference type="InParanoid" id="I3TCF9"/>
<dbReference type="AlphaFoldDB" id="I3TCF9"/>
<protein>
    <recommendedName>
        <fullName evidence="4">DUF460 domain-containing protein</fullName>
    </recommendedName>
</protein>
<dbReference type="GeneID" id="13012289"/>
<accession>I3TCF9</accession>
<evidence type="ECO:0000313" key="3">
    <source>
        <dbReference type="Proteomes" id="UP000005270"/>
    </source>
</evidence>
<organism evidence="2 3">
    <name type="scientific">Thermogladius calderae (strain DSM 22663 / VKM B-2946 / 1633)</name>
    <dbReference type="NCBI Taxonomy" id="1184251"/>
    <lineage>
        <taxon>Archaea</taxon>
        <taxon>Thermoproteota</taxon>
        <taxon>Thermoprotei</taxon>
        <taxon>Desulfurococcales</taxon>
        <taxon>Desulfurococcaceae</taxon>
        <taxon>Thermogladius</taxon>
    </lineage>
</organism>
<name>I3TCF9_THEC1</name>
<dbReference type="HOGENOM" id="CLU_027052_1_0_2"/>
<dbReference type="Pfam" id="PF04312">
    <property type="entry name" value="DUF460"/>
    <property type="match status" value="1"/>
</dbReference>
<reference evidence="2 3" key="1">
    <citation type="journal article" date="2012" name="J. Bacteriol.">
        <title>Complete genome sequence of the hyperthermophilic cellulolytic Crenarchaeon 'Thermogladius cellulolyticus' 1633.</title>
        <authorList>
            <person name="Mardanov A.V."/>
            <person name="Kochetkova T.V."/>
            <person name="Beletsky A.V."/>
            <person name="Bonch-Osmolovskaya E.A."/>
            <person name="Ravin N.V."/>
            <person name="Skryabin K.G."/>
        </authorList>
    </citation>
    <scope>NUCLEOTIDE SEQUENCE [LARGE SCALE GENOMIC DNA]</scope>
    <source>
        <strain evidence="3">DSM 22663 / VKM B-2946 / 1633</strain>
    </source>
</reference>
<dbReference type="PANTHER" id="PTHR40707">
    <property type="entry name" value="POSSIBLE NUCLEASE OF RNASE H FOLD, RUVC/YQGF FAMILY"/>
    <property type="match status" value="1"/>
</dbReference>
<evidence type="ECO:0000256" key="1">
    <source>
        <dbReference type="SAM" id="Coils"/>
    </source>
</evidence>
<dbReference type="OrthoDB" id="15228at2157"/>
<proteinExistence type="predicted"/>
<evidence type="ECO:0000313" key="2">
    <source>
        <dbReference type="EMBL" id="AFK50447.1"/>
    </source>
</evidence>
<sequence>MSQFEGPINKGSEDVCVIGVDIQPGHSPSSTQVAKYSVVVLRNNEVKQELRDATLGKIIRLAWECDKAIVAVDNIYELAPDKKSLLKLFEMFPESTEIVQVTAGVEGFRSLEEIKRSIGLDSLNTSDPLSSARIIACAASRGVGLRIGRRVTKTKIVVTRGRSVSHGGMSLNRYLRSIRAGILSVTKDIKKVLDEKGLDYDLYIRRSKGGLERSVFIVYAPRDELYGLVRPIKSKGVKVVVKPLADIFVGEEDKETPLRPVIVGIDPGMTTGLAIIDLDGRVLHASSYRGIDRSAIVNIISEYGIPVVITSDVNSPPDLVEKIAAQTGSVLISPPRDLEASEKQRLLEKAVSLNKNLELKDSHVKDAVAAAYKALNMISEKLLVVRRYARHYRLKNSLPFILREILKGRPVNEVVEKYIEIELKKSTTPTKPVALTERPGTQESSDTLALKQRLVELEALVKHLENKLAEKEEALRNLELEIKLLSGKKLDEECERRIYMLTNEIGELRKSVEDKERRINELVETLNRLSKALKEVSEGNLLVVPRFKKLPDALKVTPPQPVVFVDEVGVLDDETLKYLKSNKIVVLTRKKGIGYTPAAVIEYSPVVEFNEVVIVEKRVISEGQKIWSDIEKQEREDELNRVLKLIEEYQTERMKKLGVKRFDRSI</sequence>
<evidence type="ECO:0008006" key="4">
    <source>
        <dbReference type="Google" id="ProtNLM"/>
    </source>
</evidence>
<gene>
    <name evidence="2" type="ordered locus">TCELL_0022</name>
</gene>
<dbReference type="InterPro" id="IPR007408">
    <property type="entry name" value="DUF460"/>
</dbReference>
<dbReference type="EMBL" id="CP003531">
    <property type="protein sequence ID" value="AFK50447.1"/>
    <property type="molecule type" value="Genomic_DNA"/>
</dbReference>
<dbReference type="KEGG" id="thg:TCELL_0022"/>
<dbReference type="PANTHER" id="PTHR40707:SF1">
    <property type="entry name" value="DUF460 DOMAIN-CONTAINING PROTEIN"/>
    <property type="match status" value="1"/>
</dbReference>
<dbReference type="RefSeq" id="WP_014736698.1">
    <property type="nucleotide sequence ID" value="NC_017954.1"/>
</dbReference>
<dbReference type="eggNOG" id="arCOG04219">
    <property type="taxonomic scope" value="Archaea"/>
</dbReference>
<keyword evidence="3" id="KW-1185">Reference proteome</keyword>
<dbReference type="Proteomes" id="UP000005270">
    <property type="component" value="Chromosome"/>
</dbReference>